<dbReference type="SMART" id="SM00220">
    <property type="entry name" value="S_TKc"/>
    <property type="match status" value="1"/>
</dbReference>
<dbReference type="Gene3D" id="1.10.510.10">
    <property type="entry name" value="Transferase(Phosphotransferase) domain 1"/>
    <property type="match status" value="1"/>
</dbReference>
<organism evidence="7 8">
    <name type="scientific">Blattamonas nauphoetae</name>
    <dbReference type="NCBI Taxonomy" id="2049346"/>
    <lineage>
        <taxon>Eukaryota</taxon>
        <taxon>Metamonada</taxon>
        <taxon>Preaxostyla</taxon>
        <taxon>Oxymonadida</taxon>
        <taxon>Blattamonas</taxon>
    </lineage>
</organism>
<sequence>MAGCPACAKLKVGSVINKKYIIQKRLGQGAFGVLYVASFIDEDQPVEVALKFEQKCESRTFLFADYYALKRLSGKPHFSHLYDFGKENDYFYLAMELLGPSLLDLVNQQKKWHFKIPTIIGIGLQCVEALKILHEEGIVHRDIKPANLLIGKTGKDRHTIYLIDFGLVKQLLTKEAMDKPVHKNVHFRGTYRYCSLNGHAGKELGRHDDLISLLYVLCELGASGLPWSSITDKEDIYTLKKKHQNASLFGAFPPQFQQIYDYLIGLDYFDTPNYDYISSLFSVALSANSTNPNPLFDWEEPPQLLSLNTPPTVRSSPTNSIPNSTRRFSLPPSAFNTTHFNMINSPQPPLITIHPPNEAGVSKNENFMFQHSFQAPSPQLVAPRRHSMFARGNNMALRTPPIGPNLSPITTESNHSMTPSLGSPFLPRRLQPAILDQISGLHDTHTFFTTPSHTFSSVDSSFTLSQADFSFGSILSTPKNIPGGIPQFLNSPMDNAFFDLAQVVEEDLNCSEDKNDHWGDNLEEQSVQPYFSPSNPNPSAHTQSSLLLPLETDSRALTNQALLFRSFTSAPQVTPLQSPQGSYGPLNSNQITTSSFGSNFPINTHDSSAFTEFRLQPQDTPHAKGNSLFVVGSLSDLQPTPLIPSITQSVSSPLSPNVKSTSSLRQEEKRIPSPMSSTVPNFHNDNACGCTIL</sequence>
<evidence type="ECO:0000256" key="1">
    <source>
        <dbReference type="ARBA" id="ARBA00012513"/>
    </source>
</evidence>
<dbReference type="PANTHER" id="PTHR11909">
    <property type="entry name" value="CASEIN KINASE-RELATED"/>
    <property type="match status" value="1"/>
</dbReference>
<dbReference type="EC" id="2.7.11.1" evidence="1"/>
<evidence type="ECO:0000256" key="3">
    <source>
        <dbReference type="ARBA" id="ARBA00022840"/>
    </source>
</evidence>
<feature type="region of interest" description="Disordered" evidence="5">
    <location>
        <begin position="308"/>
        <end position="327"/>
    </location>
</feature>
<evidence type="ECO:0000313" key="7">
    <source>
        <dbReference type="EMBL" id="KAK2959150.1"/>
    </source>
</evidence>
<evidence type="ECO:0000256" key="5">
    <source>
        <dbReference type="SAM" id="MobiDB-lite"/>
    </source>
</evidence>
<dbReference type="InterPro" id="IPR017441">
    <property type="entry name" value="Protein_kinase_ATP_BS"/>
</dbReference>
<evidence type="ECO:0000259" key="6">
    <source>
        <dbReference type="PROSITE" id="PS50011"/>
    </source>
</evidence>
<accession>A0ABQ9Y635</accession>
<dbReference type="PROSITE" id="PS00107">
    <property type="entry name" value="PROTEIN_KINASE_ATP"/>
    <property type="match status" value="1"/>
</dbReference>
<keyword evidence="3 4" id="KW-0067">ATP-binding</keyword>
<evidence type="ECO:0000313" key="8">
    <source>
        <dbReference type="Proteomes" id="UP001281761"/>
    </source>
</evidence>
<dbReference type="InterPro" id="IPR000719">
    <property type="entry name" value="Prot_kinase_dom"/>
</dbReference>
<keyword evidence="8" id="KW-1185">Reference proteome</keyword>
<protein>
    <recommendedName>
        <fullName evidence="1">non-specific serine/threonine protein kinase</fullName>
        <ecNumber evidence="1">2.7.11.1</ecNumber>
    </recommendedName>
</protein>
<evidence type="ECO:0000256" key="2">
    <source>
        <dbReference type="ARBA" id="ARBA00022741"/>
    </source>
</evidence>
<feature type="binding site" evidence="4">
    <location>
        <position position="51"/>
    </location>
    <ligand>
        <name>ATP</name>
        <dbReference type="ChEBI" id="CHEBI:30616"/>
    </ligand>
</feature>
<dbReference type="SUPFAM" id="SSF56112">
    <property type="entry name" value="Protein kinase-like (PK-like)"/>
    <property type="match status" value="1"/>
</dbReference>
<dbReference type="InterPro" id="IPR050235">
    <property type="entry name" value="CK1_Ser-Thr_kinase"/>
</dbReference>
<evidence type="ECO:0000256" key="4">
    <source>
        <dbReference type="PROSITE-ProRule" id="PRU10141"/>
    </source>
</evidence>
<keyword evidence="7" id="KW-0808">Transferase</keyword>
<keyword evidence="7" id="KW-0418">Kinase</keyword>
<dbReference type="PROSITE" id="PS00108">
    <property type="entry name" value="PROTEIN_KINASE_ST"/>
    <property type="match status" value="1"/>
</dbReference>
<gene>
    <name evidence="7" type="ORF">BLNAU_5945</name>
</gene>
<feature type="compositionally biased region" description="Polar residues" evidence="5">
    <location>
        <begin position="648"/>
        <end position="664"/>
    </location>
</feature>
<comment type="caution">
    <text evidence="7">The sequence shown here is derived from an EMBL/GenBank/DDBJ whole genome shotgun (WGS) entry which is preliminary data.</text>
</comment>
<dbReference type="InterPro" id="IPR008271">
    <property type="entry name" value="Ser/Thr_kinase_AS"/>
</dbReference>
<feature type="domain" description="Protein kinase" evidence="6">
    <location>
        <begin position="20"/>
        <end position="296"/>
    </location>
</feature>
<feature type="region of interest" description="Disordered" evidence="5">
    <location>
        <begin position="648"/>
        <end position="678"/>
    </location>
</feature>
<keyword evidence="2 4" id="KW-0547">Nucleotide-binding</keyword>
<dbReference type="InterPro" id="IPR011009">
    <property type="entry name" value="Kinase-like_dom_sf"/>
</dbReference>
<dbReference type="Pfam" id="PF00069">
    <property type="entry name" value="Pkinase"/>
    <property type="match status" value="1"/>
</dbReference>
<dbReference type="Proteomes" id="UP001281761">
    <property type="component" value="Unassembled WGS sequence"/>
</dbReference>
<proteinExistence type="predicted"/>
<dbReference type="GO" id="GO:0004674">
    <property type="term" value="F:protein serine/threonine kinase activity"/>
    <property type="evidence" value="ECO:0007669"/>
    <property type="project" value="UniProtKB-EC"/>
</dbReference>
<name>A0ABQ9Y635_9EUKA</name>
<dbReference type="EMBL" id="JARBJD010000032">
    <property type="protein sequence ID" value="KAK2959150.1"/>
    <property type="molecule type" value="Genomic_DNA"/>
</dbReference>
<reference evidence="7 8" key="1">
    <citation type="journal article" date="2022" name="bioRxiv">
        <title>Genomics of Preaxostyla Flagellates Illuminates Evolutionary Transitions and the Path Towards Mitochondrial Loss.</title>
        <authorList>
            <person name="Novak L.V.F."/>
            <person name="Treitli S.C."/>
            <person name="Pyrih J."/>
            <person name="Halakuc P."/>
            <person name="Pipaliya S.V."/>
            <person name="Vacek V."/>
            <person name="Brzon O."/>
            <person name="Soukal P."/>
            <person name="Eme L."/>
            <person name="Dacks J.B."/>
            <person name="Karnkowska A."/>
            <person name="Elias M."/>
            <person name="Hampl V."/>
        </authorList>
    </citation>
    <scope>NUCLEOTIDE SEQUENCE [LARGE SCALE GENOMIC DNA]</scope>
    <source>
        <strain evidence="7">NAU3</strain>
        <tissue evidence="7">Gut</tissue>
    </source>
</reference>
<dbReference type="PROSITE" id="PS50011">
    <property type="entry name" value="PROTEIN_KINASE_DOM"/>
    <property type="match status" value="1"/>
</dbReference>